<evidence type="ECO:0000256" key="1">
    <source>
        <dbReference type="SAM" id="Coils"/>
    </source>
</evidence>
<feature type="transmembrane region" description="Helical" evidence="3">
    <location>
        <begin position="536"/>
        <end position="559"/>
    </location>
</feature>
<dbReference type="EMBL" id="JAKROA010000013">
    <property type="protein sequence ID" value="KAL5104206.1"/>
    <property type="molecule type" value="Genomic_DNA"/>
</dbReference>
<feature type="transmembrane region" description="Helical" evidence="3">
    <location>
        <begin position="595"/>
        <end position="624"/>
    </location>
</feature>
<evidence type="ECO:0000256" key="2">
    <source>
        <dbReference type="SAM" id="MobiDB-lite"/>
    </source>
</evidence>
<keyword evidence="3" id="KW-0472">Membrane</keyword>
<evidence type="ECO:0000313" key="4">
    <source>
        <dbReference type="EMBL" id="KAL5104206.1"/>
    </source>
</evidence>
<feature type="transmembrane region" description="Helical" evidence="3">
    <location>
        <begin position="246"/>
        <end position="276"/>
    </location>
</feature>
<evidence type="ECO:0000313" key="5">
    <source>
        <dbReference type="Proteomes" id="UP001651158"/>
    </source>
</evidence>
<sequence>MELSVMGFVSVVFNYILRCINGGLLNVAFTPKYNTTSNEMTYEFDMNQERLMQYLKAVLMVSGKDLPLEVLRTFPESIGGGDAGVKTAQENPNREVVFIIGPMVAAILMLIAILGLILISFCTFSKECCHCRRGKKRKRGGNDESQAESTEVQSNEEGQNGSSNARQFDNGYDGYAFYKRRGDGDSDSDDSDDDEPKGFMENLKDLFSFNGKTAVGDVAEERQGKIMAKIEEVAQRSEFIHKNQGWFCCGCHIFTLILAIVYVVGLVVCVAVYIMAAQQVAEVMDEPSSDENILKDQIIAWMENKSTYYNFPGTVSFVLHETIVLLNESSTNLIQTMNTTVEDLKGQINTTVEGGVTVVFNVLENVTGIDSVFNDTSAISQRLTDLMSSIDATMTNYNSTLKNAVGLNATFFECYKEIKANCNSTCNITDTELNILLFDFNVSSVKDPSPLSHLKAVAEKFEKIAKNIDELQKEITAMPGQLTSNIISNFNLTSQINELQVQLDEALNKVKPQVENLVKEVPQYVAKARPYVNPALYAPAVIMAVIALIFTACLLLFIAEAFHRRLFSPTGEGPSELAEVLRTKRRSHVCGGCRFLICSILFILLIIVCLAAAVVLVVCSLLAVEVCPYVYMEQGMNQSDYVLNSILTEQWPTIQQQQGDFLDIAPPQNVLYGLSVVCTPTDTTDPKLLPSVGIDKLANLTKLADGEDFKNWIEELINEVAKLVSTQIPQDLVKNLKDMNTSVGGLETALQLYNASGAVTELKKFTEVNMQALQNLKNEVSTKLPNSNVSKKLEATIEELKQNQSNIMDLQTGYQGIADQSKLPNELEKYIDGAVKTMELLKNEAELKGLLQKDIGPMLMKLIVKVLQVITDALNGLATKVLPCGNMHNIFEALVATGCSSSGLVNRFFGWALALTLTTLLSFLSFVGLFNLWCIQSHQIKRFYGS</sequence>
<keyword evidence="5" id="KW-1185">Reference proteome</keyword>
<name>A0ABR4Q3D4_9CEST</name>
<feature type="transmembrane region" description="Helical" evidence="3">
    <location>
        <begin position="908"/>
        <end position="933"/>
    </location>
</feature>
<accession>A0ABR4Q3D4</accession>
<feature type="region of interest" description="Disordered" evidence="2">
    <location>
        <begin position="134"/>
        <end position="170"/>
    </location>
</feature>
<proteinExistence type="predicted"/>
<comment type="caution">
    <text evidence="4">The sequence shown here is derived from an EMBL/GenBank/DDBJ whole genome shotgun (WGS) entry which is preliminary data.</text>
</comment>
<keyword evidence="3" id="KW-1133">Transmembrane helix</keyword>
<keyword evidence="3" id="KW-0812">Transmembrane</keyword>
<gene>
    <name evidence="4" type="ORF">TcWFU_001526</name>
</gene>
<evidence type="ECO:0000256" key="3">
    <source>
        <dbReference type="SAM" id="Phobius"/>
    </source>
</evidence>
<keyword evidence="1" id="KW-0175">Coiled coil</keyword>
<protein>
    <submittedName>
        <fullName evidence="4">Uncharacterized protein</fullName>
    </submittedName>
</protein>
<dbReference type="Proteomes" id="UP001651158">
    <property type="component" value="Unassembled WGS sequence"/>
</dbReference>
<organism evidence="4 5">
    <name type="scientific">Taenia crassiceps</name>
    <dbReference type="NCBI Taxonomy" id="6207"/>
    <lineage>
        <taxon>Eukaryota</taxon>
        <taxon>Metazoa</taxon>
        <taxon>Spiralia</taxon>
        <taxon>Lophotrochozoa</taxon>
        <taxon>Platyhelminthes</taxon>
        <taxon>Cestoda</taxon>
        <taxon>Eucestoda</taxon>
        <taxon>Cyclophyllidea</taxon>
        <taxon>Taeniidae</taxon>
        <taxon>Taenia</taxon>
    </lineage>
</organism>
<feature type="transmembrane region" description="Helical" evidence="3">
    <location>
        <begin position="96"/>
        <end position="124"/>
    </location>
</feature>
<feature type="coiled-coil region" evidence="1">
    <location>
        <begin position="454"/>
        <end position="509"/>
    </location>
</feature>
<feature type="compositionally biased region" description="Polar residues" evidence="2">
    <location>
        <begin position="143"/>
        <end position="167"/>
    </location>
</feature>
<reference evidence="4 5" key="1">
    <citation type="journal article" date="2022" name="Front. Cell. Infect. Microbiol.">
        <title>The Genomes of Two Strains of Taenia crassiceps the Animal Model for the Study of Human Cysticercosis.</title>
        <authorList>
            <person name="Bobes R.J."/>
            <person name="Estrada K."/>
            <person name="Rios-Valencia D.G."/>
            <person name="Calderon-Gallegos A."/>
            <person name="de la Torre P."/>
            <person name="Carrero J.C."/>
            <person name="Sanchez-Flores A."/>
            <person name="Laclette J.P."/>
        </authorList>
    </citation>
    <scope>NUCLEOTIDE SEQUENCE [LARGE SCALE GENOMIC DNA]</scope>
    <source>
        <strain evidence="4">WFUcys</strain>
    </source>
</reference>